<dbReference type="GO" id="GO:0034257">
    <property type="term" value="F:nicotinamide riboside transmembrane transporter activity"/>
    <property type="evidence" value="ECO:0007669"/>
    <property type="project" value="InterPro"/>
</dbReference>
<proteinExistence type="predicted"/>
<evidence type="ECO:0000256" key="4">
    <source>
        <dbReference type="ARBA" id="ARBA00022692"/>
    </source>
</evidence>
<evidence type="ECO:0000256" key="7">
    <source>
        <dbReference type="SAM" id="Phobius"/>
    </source>
</evidence>
<evidence type="ECO:0000256" key="2">
    <source>
        <dbReference type="ARBA" id="ARBA00022448"/>
    </source>
</evidence>
<organism evidence="8">
    <name type="scientific">freshwater metagenome</name>
    <dbReference type="NCBI Taxonomy" id="449393"/>
    <lineage>
        <taxon>unclassified sequences</taxon>
        <taxon>metagenomes</taxon>
        <taxon>ecological metagenomes</taxon>
    </lineage>
</organism>
<reference evidence="8" key="1">
    <citation type="submission" date="2020-05" db="EMBL/GenBank/DDBJ databases">
        <authorList>
            <person name="Chiriac C."/>
            <person name="Salcher M."/>
            <person name="Ghai R."/>
            <person name="Kavagutti S V."/>
        </authorList>
    </citation>
    <scope>NUCLEOTIDE SEQUENCE</scope>
</reference>
<feature type="transmembrane region" description="Helical" evidence="7">
    <location>
        <begin position="7"/>
        <end position="29"/>
    </location>
</feature>
<keyword evidence="6 7" id="KW-0472">Membrane</keyword>
<protein>
    <submittedName>
        <fullName evidence="8">Unannotated protein</fullName>
    </submittedName>
</protein>
<dbReference type="EMBL" id="CAEZSS010000006">
    <property type="protein sequence ID" value="CAB4538732.1"/>
    <property type="molecule type" value="Genomic_DNA"/>
</dbReference>
<keyword evidence="4 7" id="KW-0812">Transmembrane</keyword>
<sequence length="192" mass="21665">MRIGKDVPMSILETIAFLTSLIGVILGVLGPRVTWPWWILGSCLYAVLFFQSAYYASAALQFIFIAGGIWGWFGWGPNGVKPKKSTAKERLLILTVLLVSSFLLWPILTNIGATSSAIESFGFVGSVMAQLLMVWQRYEAWPIWFVVDAAYTYQYFKGELYLTGVLYIVFTIIAIWGWIRWGKESKVNNKNA</sequence>
<keyword evidence="3" id="KW-1003">Cell membrane</keyword>
<keyword evidence="5 7" id="KW-1133">Transmembrane helix</keyword>
<evidence type="ECO:0000313" key="8">
    <source>
        <dbReference type="EMBL" id="CAB4538732.1"/>
    </source>
</evidence>
<dbReference type="AlphaFoldDB" id="A0A6J6BIG6"/>
<accession>A0A6J6BIG6</accession>
<dbReference type="InterPro" id="IPR006419">
    <property type="entry name" value="NMN_transpt_PnuC"/>
</dbReference>
<keyword evidence="2" id="KW-0813">Transport</keyword>
<dbReference type="Pfam" id="PF04973">
    <property type="entry name" value="NMN_transporter"/>
    <property type="match status" value="1"/>
</dbReference>
<feature type="transmembrane region" description="Helical" evidence="7">
    <location>
        <begin position="91"/>
        <end position="108"/>
    </location>
</feature>
<dbReference type="NCBIfam" id="TIGR01528">
    <property type="entry name" value="NMN_trans_PnuC"/>
    <property type="match status" value="1"/>
</dbReference>
<dbReference type="PANTHER" id="PTHR36122:SF2">
    <property type="entry name" value="NICOTINAMIDE RIBOSIDE TRANSPORTER PNUC"/>
    <property type="match status" value="1"/>
</dbReference>
<comment type="subcellular location">
    <subcellularLocation>
        <location evidence="1">Cell membrane</location>
        <topology evidence="1">Multi-pass membrane protein</topology>
    </subcellularLocation>
</comment>
<feature type="transmembrane region" description="Helical" evidence="7">
    <location>
        <begin position="120"/>
        <end position="138"/>
    </location>
</feature>
<evidence type="ECO:0000256" key="1">
    <source>
        <dbReference type="ARBA" id="ARBA00004651"/>
    </source>
</evidence>
<feature type="transmembrane region" description="Helical" evidence="7">
    <location>
        <begin position="58"/>
        <end position="75"/>
    </location>
</feature>
<evidence type="ECO:0000256" key="3">
    <source>
        <dbReference type="ARBA" id="ARBA00022475"/>
    </source>
</evidence>
<dbReference type="PANTHER" id="PTHR36122">
    <property type="entry name" value="NICOTINAMIDE RIBOSIDE TRANSPORTER PNUC"/>
    <property type="match status" value="1"/>
</dbReference>
<feature type="transmembrane region" description="Helical" evidence="7">
    <location>
        <begin position="35"/>
        <end position="51"/>
    </location>
</feature>
<evidence type="ECO:0000256" key="6">
    <source>
        <dbReference type="ARBA" id="ARBA00023136"/>
    </source>
</evidence>
<gene>
    <name evidence="8" type="ORF">UFOPK1505_00075</name>
</gene>
<dbReference type="GO" id="GO:0005886">
    <property type="term" value="C:plasma membrane"/>
    <property type="evidence" value="ECO:0007669"/>
    <property type="project" value="UniProtKB-SubCell"/>
</dbReference>
<evidence type="ECO:0000256" key="5">
    <source>
        <dbReference type="ARBA" id="ARBA00022989"/>
    </source>
</evidence>
<name>A0A6J6BIG6_9ZZZZ</name>
<feature type="transmembrane region" description="Helical" evidence="7">
    <location>
        <begin position="158"/>
        <end position="179"/>
    </location>
</feature>